<dbReference type="PANTHER" id="PTHR30524">
    <property type="entry name" value="MANNITOL-1-PHOSPHATE 5-DEHYDROGENASE"/>
    <property type="match status" value="1"/>
</dbReference>
<dbReference type="SUPFAM" id="SSF48179">
    <property type="entry name" value="6-phosphogluconate dehydrogenase C-terminal domain-like"/>
    <property type="match status" value="1"/>
</dbReference>
<dbReference type="Pfam" id="PF08125">
    <property type="entry name" value="Mannitol_dh_C"/>
    <property type="match status" value="1"/>
</dbReference>
<organism evidence="2">
    <name type="scientific">marine metagenome</name>
    <dbReference type="NCBI Taxonomy" id="408172"/>
    <lineage>
        <taxon>unclassified sequences</taxon>
        <taxon>metagenomes</taxon>
        <taxon>ecological metagenomes</taxon>
    </lineage>
</organism>
<dbReference type="InterPro" id="IPR013328">
    <property type="entry name" value="6PGD_dom2"/>
</dbReference>
<feature type="non-terminal residue" evidence="2">
    <location>
        <position position="1"/>
    </location>
</feature>
<dbReference type="GO" id="GO:0008926">
    <property type="term" value="F:mannitol-1-phosphate 5-dehydrogenase activity"/>
    <property type="evidence" value="ECO:0007669"/>
    <property type="project" value="TreeGrafter"/>
</dbReference>
<dbReference type="AlphaFoldDB" id="A0A382HS23"/>
<dbReference type="Gene3D" id="1.10.1040.10">
    <property type="entry name" value="N-(1-d-carboxylethyl)-l-norvaline Dehydrogenase, domain 2"/>
    <property type="match status" value="1"/>
</dbReference>
<evidence type="ECO:0000259" key="1">
    <source>
        <dbReference type="Pfam" id="PF08125"/>
    </source>
</evidence>
<proteinExistence type="predicted"/>
<dbReference type="PANTHER" id="PTHR30524:SF0">
    <property type="entry name" value="ALTRONATE OXIDOREDUCTASE-RELATED"/>
    <property type="match status" value="1"/>
</dbReference>
<dbReference type="InterPro" id="IPR008927">
    <property type="entry name" value="6-PGluconate_DH-like_C_sf"/>
</dbReference>
<dbReference type="EMBL" id="UINC01063007">
    <property type="protein sequence ID" value="SVB90166.1"/>
    <property type="molecule type" value="Genomic_DNA"/>
</dbReference>
<dbReference type="InterPro" id="IPR013118">
    <property type="entry name" value="Mannitol_DH_C"/>
</dbReference>
<accession>A0A382HS23</accession>
<evidence type="ECO:0000313" key="2">
    <source>
        <dbReference type="EMBL" id="SVB90166.1"/>
    </source>
</evidence>
<gene>
    <name evidence="2" type="ORF">METZ01_LOCUS243020</name>
</gene>
<name>A0A382HS23_9ZZZZ</name>
<feature type="domain" description="Mannitol dehydrogenase C-terminal" evidence="1">
    <location>
        <begin position="138"/>
        <end position="276"/>
    </location>
</feature>
<sequence>RSYRTAITSTSDYKFVNIPVENAFLFGEEICVEEYDLVFSCVGPNNCYDLAEDLKRAKAVISCENDMATVNGLQKLTGNSNIYFGIPDVITSNTAPTELLVEDPLTVVTEQGMLVLEKGNYTLPEVILQVGPDELHMHWMCKLFIHNAPHAIVAYLGWLKGYTYIHEAMADSDINEVVVGSISEITDGVIAAGFAEKNYANNYKEKELKRFSNALLYDTIKRVAREPLRKIAYDNRLVLGLRIALFNGQLPVNTAKGLKAALLYGEENDDEASYLQNLRSNSNDTEILKKFSRIDHFDPMNKFITEQDLYPFLQTEIK</sequence>
<protein>
    <recommendedName>
        <fullName evidence="1">Mannitol dehydrogenase C-terminal domain-containing protein</fullName>
    </recommendedName>
</protein>
<reference evidence="2" key="1">
    <citation type="submission" date="2018-05" db="EMBL/GenBank/DDBJ databases">
        <authorList>
            <person name="Lanie J.A."/>
            <person name="Ng W.-L."/>
            <person name="Kazmierczak K.M."/>
            <person name="Andrzejewski T.M."/>
            <person name="Davidsen T.M."/>
            <person name="Wayne K.J."/>
            <person name="Tettelin H."/>
            <person name="Glass J.I."/>
            <person name="Rusch D."/>
            <person name="Podicherti R."/>
            <person name="Tsui H.-C.T."/>
            <person name="Winkler M.E."/>
        </authorList>
    </citation>
    <scope>NUCLEOTIDE SEQUENCE</scope>
</reference>
<dbReference type="GO" id="GO:0019592">
    <property type="term" value="P:mannitol catabolic process"/>
    <property type="evidence" value="ECO:0007669"/>
    <property type="project" value="TreeGrafter"/>
</dbReference>
<dbReference type="GO" id="GO:0005829">
    <property type="term" value="C:cytosol"/>
    <property type="evidence" value="ECO:0007669"/>
    <property type="project" value="TreeGrafter"/>
</dbReference>